<dbReference type="STRING" id="285351.SAMN04488035_0268"/>
<dbReference type="Proteomes" id="UP000198520">
    <property type="component" value="Unassembled WGS sequence"/>
</dbReference>
<feature type="domain" description="DUF3048" evidence="3">
    <location>
        <begin position="234"/>
        <end position="349"/>
    </location>
</feature>
<proteinExistence type="predicted"/>
<dbReference type="PROSITE" id="PS51257">
    <property type="entry name" value="PROKAR_LIPOPROTEIN"/>
    <property type="match status" value="1"/>
</dbReference>
<keyword evidence="5" id="KW-1185">Reference proteome</keyword>
<evidence type="ECO:0000313" key="4">
    <source>
        <dbReference type="EMBL" id="SFE71892.1"/>
    </source>
</evidence>
<dbReference type="Pfam" id="PF17479">
    <property type="entry name" value="DUF3048_C"/>
    <property type="match status" value="1"/>
</dbReference>
<dbReference type="AlphaFoldDB" id="A0A1I2CUN5"/>
<evidence type="ECO:0008006" key="6">
    <source>
        <dbReference type="Google" id="ProtNLM"/>
    </source>
</evidence>
<dbReference type="EMBL" id="FONZ01000001">
    <property type="protein sequence ID" value="SFE71892.1"/>
    <property type="molecule type" value="Genomic_DNA"/>
</dbReference>
<dbReference type="RefSeq" id="WP_229828344.1">
    <property type="nucleotide sequence ID" value="NZ_BNAN01000001.1"/>
</dbReference>
<feature type="domain" description="DUF3048" evidence="2">
    <location>
        <begin position="67"/>
        <end position="202"/>
    </location>
</feature>
<protein>
    <recommendedName>
        <fullName evidence="6">DUF3048 domain-containing protein</fullName>
    </recommendedName>
</protein>
<organism evidence="4 5">
    <name type="scientific">Flavimobilis marinus</name>
    <dbReference type="NCBI Taxonomy" id="285351"/>
    <lineage>
        <taxon>Bacteria</taxon>
        <taxon>Bacillati</taxon>
        <taxon>Actinomycetota</taxon>
        <taxon>Actinomycetes</taxon>
        <taxon>Micrococcales</taxon>
        <taxon>Jonesiaceae</taxon>
        <taxon>Flavimobilis</taxon>
    </lineage>
</organism>
<evidence type="ECO:0000313" key="5">
    <source>
        <dbReference type="Proteomes" id="UP000198520"/>
    </source>
</evidence>
<evidence type="ECO:0000256" key="1">
    <source>
        <dbReference type="SAM" id="SignalP"/>
    </source>
</evidence>
<feature type="signal peptide" evidence="1">
    <location>
        <begin position="1"/>
        <end position="27"/>
    </location>
</feature>
<keyword evidence="1" id="KW-0732">Signal</keyword>
<reference evidence="5" key="1">
    <citation type="submission" date="2016-10" db="EMBL/GenBank/DDBJ databases">
        <authorList>
            <person name="Varghese N."/>
            <person name="Submissions S."/>
        </authorList>
    </citation>
    <scope>NUCLEOTIDE SEQUENCE [LARGE SCALE GENOMIC DNA]</scope>
    <source>
        <strain evidence="5">DSM 19083</strain>
    </source>
</reference>
<feature type="chain" id="PRO_5039619762" description="DUF3048 domain-containing protein" evidence="1">
    <location>
        <begin position="28"/>
        <end position="362"/>
    </location>
</feature>
<dbReference type="InterPro" id="IPR035328">
    <property type="entry name" value="DUF3048_C"/>
</dbReference>
<name>A0A1I2CUN5_9MICO</name>
<dbReference type="InterPro" id="IPR021416">
    <property type="entry name" value="DUF3048_N"/>
</dbReference>
<evidence type="ECO:0000259" key="3">
    <source>
        <dbReference type="Pfam" id="PF17479"/>
    </source>
</evidence>
<accession>A0A1I2CUN5</accession>
<dbReference type="Gene3D" id="3.50.90.10">
    <property type="entry name" value="YerB-like"/>
    <property type="match status" value="1"/>
</dbReference>
<gene>
    <name evidence="4" type="ORF">SAMN04488035_0268</name>
</gene>
<evidence type="ECO:0000259" key="2">
    <source>
        <dbReference type="Pfam" id="PF11258"/>
    </source>
</evidence>
<dbReference type="SUPFAM" id="SSF159774">
    <property type="entry name" value="YerB-like"/>
    <property type="match status" value="1"/>
</dbReference>
<sequence>MQKKTATARSRQAAVAMILASVLTLTACTGDEEVTPAPTTPTVTTDATVEPDKTAVPEPVLPTTWPLTGVEAEVADRPAVAVKIENTSAARPQSGLEDADVVWETIVEFEVSRFIAVFHSKTPDEIGPVRSARPMDIAIVEPLDGLFAFSGAQSRMVTRLGRSEHLQLISNDAGDGGMYRVRTRAAPHNVYASVDTFLKEAKDGLGAPAEQFAFAGSLDEATAVTDGAETGSVSLRMSAAARPSWTWSADHDAWLRFENGAKHSSAAGKQLKATNVVVIEAKQVDSGMDAQGGAMVPDYKLAGERGKALVATGGKTIEARWAKGGSAKPMRLETVDGEPLTLAPGNTWVELVPSQSGSYSVD</sequence>
<dbReference type="Pfam" id="PF11258">
    <property type="entry name" value="DUF3048"/>
    <property type="match status" value="1"/>
</dbReference>
<dbReference type="InterPro" id="IPR023158">
    <property type="entry name" value="YerB-like_sf"/>
</dbReference>